<gene>
    <name evidence="4" type="ORF">KQI75_11225</name>
</gene>
<evidence type="ECO:0000313" key="4">
    <source>
        <dbReference type="EMBL" id="MBU5491178.1"/>
    </source>
</evidence>
<dbReference type="RefSeq" id="WP_216470889.1">
    <property type="nucleotide sequence ID" value="NZ_JAHLQI010000006.1"/>
</dbReference>
<evidence type="ECO:0000256" key="2">
    <source>
        <dbReference type="ARBA" id="ARBA00023004"/>
    </source>
</evidence>
<keyword evidence="2" id="KW-0408">Iron</keyword>
<evidence type="ECO:0000256" key="1">
    <source>
        <dbReference type="ARBA" id="ARBA00022723"/>
    </source>
</evidence>
<dbReference type="Pfam" id="PF06050">
    <property type="entry name" value="HGD-D"/>
    <property type="match status" value="2"/>
</dbReference>
<dbReference type="Pfam" id="PF01869">
    <property type="entry name" value="BcrAD_BadFG"/>
    <property type="match status" value="1"/>
</dbReference>
<dbReference type="Proteomes" id="UP000783588">
    <property type="component" value="Unassembled WGS sequence"/>
</dbReference>
<dbReference type="InterPro" id="IPR051805">
    <property type="entry name" value="Dehydratase_Activator_Redct"/>
</dbReference>
<comment type="caution">
    <text evidence="4">The sequence shown here is derived from an EMBL/GenBank/DDBJ whole genome shotgun (WGS) entry which is preliminary data.</text>
</comment>
<dbReference type="PANTHER" id="PTHR32329:SF2">
    <property type="entry name" value="BIFUNCTIONAL PROTEIN [INCLUDES 2-HYDROXYACYL-COA DEHYDRATASE (N-TER) AND ITS ACTIVATOR DOMAIN (C_TERM)"/>
    <property type="match status" value="1"/>
</dbReference>
<keyword evidence="5" id="KW-1185">Reference proteome</keyword>
<dbReference type="CDD" id="cd24036">
    <property type="entry name" value="ASKHA_NBD_BcrAD_BadFG_HgdC_HadI"/>
    <property type="match status" value="1"/>
</dbReference>
<organism evidence="4 5">
    <name type="scientific">Butyricicoccus intestinisimiae</name>
    <dbReference type="NCBI Taxonomy" id="2841509"/>
    <lineage>
        <taxon>Bacteria</taxon>
        <taxon>Bacillati</taxon>
        <taxon>Bacillota</taxon>
        <taxon>Clostridia</taxon>
        <taxon>Eubacteriales</taxon>
        <taxon>Butyricicoccaceae</taxon>
        <taxon>Butyricicoccus</taxon>
    </lineage>
</organism>
<evidence type="ECO:0000313" key="5">
    <source>
        <dbReference type="Proteomes" id="UP000783588"/>
    </source>
</evidence>
<dbReference type="InterPro" id="IPR010327">
    <property type="entry name" value="FldB/FldC_alpha/beta"/>
</dbReference>
<accession>A0ABS6EU07</accession>
<name>A0ABS6EU07_9FIRM</name>
<dbReference type="InterPro" id="IPR002731">
    <property type="entry name" value="ATPase_BadF"/>
</dbReference>
<reference evidence="4 5" key="1">
    <citation type="submission" date="2021-06" db="EMBL/GenBank/DDBJ databases">
        <authorList>
            <person name="Sun Q."/>
            <person name="Li D."/>
        </authorList>
    </citation>
    <scope>NUCLEOTIDE SEQUENCE [LARGE SCALE GENOMIC DNA]</scope>
    <source>
        <strain evidence="4 5">MSJd-7</strain>
    </source>
</reference>
<protein>
    <submittedName>
        <fullName evidence="4">2-hydroxyacyl-CoA dehydratase</fullName>
    </submittedName>
</protein>
<feature type="domain" description="ATPase BadF/BadG/BcrA/BcrD type" evidence="3">
    <location>
        <begin position="298"/>
        <end position="546"/>
    </location>
</feature>
<dbReference type="EMBL" id="JAHLQI010000006">
    <property type="protein sequence ID" value="MBU5491178.1"/>
    <property type="molecule type" value="Genomic_DNA"/>
</dbReference>
<sequence length="552" mass="60065">MNKTFYVCKYTPIELLQAFGGVCDNVNHMPEGFEQADRIAHPNLCGFGKALLEAVMTGQVKELVLVNCCDTIRSVYDILEASGKMDFLYMIDMLHCGDACSRARTVTQLKALAKAYGAYKGTQFDEAAFRAAFVPKDKPKGAYLTVLGARMGAELFDMVQQVMPLPVVNNSCVHNRSVGEIAPPEQLSFDELMDWYAGELLHQMPCMRMVDNTGRKQLYHDENLRGIIYHTVKFCDFYSFEYAELKQHTALPLLKIESDYTVQSSGQLLTRLEAFAESIAPEQMEGKECKMGKGFAAGIDSGSTSTDVVILDKDKHMVTGIILPTGAGAAIGAERALEQALDSAGLTREDIDALVTTGYGRTAIESGDKSITEITCHARGAHYLNPDVRTVIDIGGQDSKVIRLDETGAVVNFVMNDKCAAGTGRFLEMMARTMEMDLDQMSVTGLDYQEDITISSMCTVFAESEVVSLIAQNKAPDDIVHGLNKAVAAKTAALVQRVGGEEKYMMTGGVSKNQGLVQTLEEKLSAKLVISENAQLCGALGAALYAADMIAQ</sequence>
<proteinExistence type="predicted"/>
<dbReference type="PANTHER" id="PTHR32329">
    <property type="entry name" value="BIFUNCTIONAL PROTEIN [INCLUDES 2-HYDROXYACYL-COA DEHYDRATASE (N-TER) AND ITS ACTIVATOR DOMAIN (C_TERM)-RELATED"/>
    <property type="match status" value="1"/>
</dbReference>
<evidence type="ECO:0000259" key="3">
    <source>
        <dbReference type="Pfam" id="PF01869"/>
    </source>
</evidence>
<keyword evidence="1" id="KW-0479">Metal-binding</keyword>
<dbReference type="InterPro" id="IPR008275">
    <property type="entry name" value="CoA_E_activase_dom"/>
</dbReference>
<dbReference type="NCBIfam" id="TIGR00241">
    <property type="entry name" value="CoA_E_activ"/>
    <property type="match status" value="1"/>
</dbReference>